<proteinExistence type="predicted"/>
<keyword evidence="2" id="KW-1185">Reference proteome</keyword>
<reference evidence="1 2" key="1">
    <citation type="submission" date="2021-03" db="EMBL/GenBank/DDBJ databases">
        <authorList>
            <person name="King G.J."/>
            <person name="Bancroft I."/>
            <person name="Baten A."/>
            <person name="Bloomfield J."/>
            <person name="Borpatragohain P."/>
            <person name="He Z."/>
            <person name="Irish N."/>
            <person name="Irwin J."/>
            <person name="Liu K."/>
            <person name="Mauleon R.P."/>
            <person name="Moore J."/>
            <person name="Morris R."/>
            <person name="Ostergaard L."/>
            <person name="Wang B."/>
            <person name="Wells R."/>
        </authorList>
    </citation>
    <scope>NUCLEOTIDE SEQUENCE [LARGE SCALE GENOMIC DNA]</scope>
    <source>
        <strain evidence="1">R-o-18</strain>
        <tissue evidence="1">Leaf</tissue>
    </source>
</reference>
<sequence length="137" mass="15490">SLDREDRVLDESEASHELFFHVRNLSVGAVLIAVVHTLHGFRKRMLYYGVVPRRIKLVTGPTLKISPLEVVSKVVLMAPGESVMEWLNKPIVQQFLLNEILSRADILMHKLNVMFPSSAPKARSMLPLKPLMSSKSF</sequence>
<feature type="non-terminal residue" evidence="1">
    <location>
        <position position="1"/>
    </location>
</feature>
<evidence type="ECO:0000313" key="2">
    <source>
        <dbReference type="Proteomes" id="UP000823674"/>
    </source>
</evidence>
<protein>
    <submittedName>
        <fullName evidence="1">Uncharacterized protein</fullName>
    </submittedName>
</protein>
<dbReference type="EMBL" id="JADBGQ010000002">
    <property type="protein sequence ID" value="KAG5410371.1"/>
    <property type="molecule type" value="Genomic_DNA"/>
</dbReference>
<name>A0ABQ7NHL7_BRACM</name>
<comment type="caution">
    <text evidence="1">The sequence shown here is derived from an EMBL/GenBank/DDBJ whole genome shotgun (WGS) entry which is preliminary data.</text>
</comment>
<evidence type="ECO:0000313" key="1">
    <source>
        <dbReference type="EMBL" id="KAG5410371.1"/>
    </source>
</evidence>
<dbReference type="Proteomes" id="UP000823674">
    <property type="component" value="Chromosome A02"/>
</dbReference>
<gene>
    <name evidence="1" type="primary">A02p031270.1_BraROA</name>
    <name evidence="1" type="ORF">IGI04_006690</name>
</gene>
<organism evidence="1 2">
    <name type="scientific">Brassica rapa subsp. trilocularis</name>
    <dbReference type="NCBI Taxonomy" id="1813537"/>
    <lineage>
        <taxon>Eukaryota</taxon>
        <taxon>Viridiplantae</taxon>
        <taxon>Streptophyta</taxon>
        <taxon>Embryophyta</taxon>
        <taxon>Tracheophyta</taxon>
        <taxon>Spermatophyta</taxon>
        <taxon>Magnoliopsida</taxon>
        <taxon>eudicotyledons</taxon>
        <taxon>Gunneridae</taxon>
        <taxon>Pentapetalae</taxon>
        <taxon>rosids</taxon>
        <taxon>malvids</taxon>
        <taxon>Brassicales</taxon>
        <taxon>Brassicaceae</taxon>
        <taxon>Brassiceae</taxon>
        <taxon>Brassica</taxon>
    </lineage>
</organism>
<accession>A0ABQ7NHL7</accession>